<dbReference type="AlphaFoldDB" id="A0A9W8J3J9"/>
<evidence type="ECO:0000313" key="2">
    <source>
        <dbReference type="EMBL" id="KAJ2928436.1"/>
    </source>
</evidence>
<keyword evidence="3" id="KW-1185">Reference proteome</keyword>
<dbReference type="EMBL" id="JANBPK010000926">
    <property type="protein sequence ID" value="KAJ2928436.1"/>
    <property type="molecule type" value="Genomic_DNA"/>
</dbReference>
<protein>
    <recommendedName>
        <fullName evidence="4">Prolyl 4-hydroxylase alpha subunit Fe(2+) 2OG dioxygenase domain-containing protein</fullName>
    </recommendedName>
</protein>
<feature type="compositionally biased region" description="Low complexity" evidence="1">
    <location>
        <begin position="338"/>
        <end position="356"/>
    </location>
</feature>
<feature type="non-terminal residue" evidence="2">
    <location>
        <position position="1"/>
    </location>
</feature>
<reference evidence="2" key="1">
    <citation type="submission" date="2022-06" db="EMBL/GenBank/DDBJ databases">
        <title>Genome Sequence of Candolleomyces eurysporus.</title>
        <authorList>
            <person name="Buettner E."/>
        </authorList>
    </citation>
    <scope>NUCLEOTIDE SEQUENCE</scope>
    <source>
        <strain evidence="2">VTCC 930004</strain>
    </source>
</reference>
<comment type="caution">
    <text evidence="2">The sequence shown here is derived from an EMBL/GenBank/DDBJ whole genome shotgun (WGS) entry which is preliminary data.</text>
</comment>
<dbReference type="Gene3D" id="2.60.120.620">
    <property type="entry name" value="q2cbj1_9rhob like domain"/>
    <property type="match status" value="1"/>
</dbReference>
<name>A0A9W8J3J9_9AGAR</name>
<evidence type="ECO:0000313" key="3">
    <source>
        <dbReference type="Proteomes" id="UP001140091"/>
    </source>
</evidence>
<dbReference type="PANTHER" id="PTHR33099">
    <property type="entry name" value="FE2OG DIOXYGENASE DOMAIN-CONTAINING PROTEIN"/>
    <property type="match status" value="1"/>
</dbReference>
<evidence type="ECO:0008006" key="4">
    <source>
        <dbReference type="Google" id="ProtNLM"/>
    </source>
</evidence>
<evidence type="ECO:0000256" key="1">
    <source>
        <dbReference type="SAM" id="MobiDB-lite"/>
    </source>
</evidence>
<organism evidence="2 3">
    <name type="scientific">Candolleomyces eurysporus</name>
    <dbReference type="NCBI Taxonomy" id="2828524"/>
    <lineage>
        <taxon>Eukaryota</taxon>
        <taxon>Fungi</taxon>
        <taxon>Dikarya</taxon>
        <taxon>Basidiomycota</taxon>
        <taxon>Agaricomycotina</taxon>
        <taxon>Agaricomycetes</taxon>
        <taxon>Agaricomycetidae</taxon>
        <taxon>Agaricales</taxon>
        <taxon>Agaricineae</taxon>
        <taxon>Psathyrellaceae</taxon>
        <taxon>Candolleomyces</taxon>
    </lineage>
</organism>
<proteinExistence type="predicted"/>
<dbReference type="PANTHER" id="PTHR33099:SF13">
    <property type="entry name" value="F-BOX DOMAIN-CONTAINING PROTEIN-RELATED"/>
    <property type="match status" value="1"/>
</dbReference>
<dbReference type="Proteomes" id="UP001140091">
    <property type="component" value="Unassembled WGS sequence"/>
</dbReference>
<gene>
    <name evidence="2" type="ORF">H1R20_g8649</name>
</gene>
<accession>A0A9W8J3J9</accession>
<sequence length="752" mass="82683">MFAEPSDDESLSQEVGSNASEVQVEGLEDAFAYLDHLGSFYHCSTDSEAPNPALNIEGVGRIGLPLSERDAKLIFSCASGVPRTQGERMNIDGSSTFSADVLEIGAENVGFENPEWEDFVEGVVSTTVWEALVGSSCAIKPQCELKKLLLYPAGSRSFPCTDETGNAKKTFATVVFILPSAFEGGEVHLSHGGLEGVIDASNDSNLSTSILAWYKDVNHEVKPVLSGYRLALEYDLVYTARRPSLPDTGAAQAALRKVLCEWEEEGLDLRAYLLSGNCDDSTFGNWSKEFKYSDALKVFTLLPIAKDLGFAVFLAKLTYTEDGSADWMGMSRSDWPSDSDSVHNNDNSSSSELSSEPIARRRKEDDLGMWEIYDSWYKLLDFVRLTDGKQLRLGEVSISGDKEVVQDDPFGNEEPTQKIFEGDYNGGPLTFIYERSAIVLYPQEKEIPLLISYKNALWAIREEEFLSLLPLEKAKKIASNGVRELGDADVNNASLQPNAVALANYCVTLQDVDLWNQTFAYSSLGNVGDLLDKALGTFGLASIQPGIESFVKRTTRLKTRLESIQIIFAHVRSSAGPEWVDSMNKLAFSSYSYGALEDIPILVSLSKELPAGLEVFQQNYDTIRTKTPFTLVVTKLPEVVARFSWEGRQTAAVEWLTSIGEEQEWEAIMGDTYGDLQDAIRGTKKFVGSDVQIEKVDDIEPSVPVNASTNISISTCTPPDPVLEIQARTAAGTKRKRADSPDNKGIEVLNLV</sequence>
<dbReference type="OrthoDB" id="124582at2759"/>
<feature type="region of interest" description="Disordered" evidence="1">
    <location>
        <begin position="336"/>
        <end position="357"/>
    </location>
</feature>